<proteinExistence type="inferred from homology"/>
<evidence type="ECO:0000313" key="9">
    <source>
        <dbReference type="Proteomes" id="UP000824890"/>
    </source>
</evidence>
<dbReference type="SUPFAM" id="SSF51735">
    <property type="entry name" value="NAD(P)-binding Rossmann-fold domains"/>
    <property type="match status" value="1"/>
</dbReference>
<keyword evidence="4" id="KW-0812">Transmembrane</keyword>
<comment type="function">
    <text evidence="4">Catalyzes the reduction of fatty acyl-CoA to fatty alcohols.</text>
</comment>
<feature type="domain" description="Thioester reductase (TE)" evidence="7">
    <location>
        <begin position="22"/>
        <end position="312"/>
    </location>
</feature>
<dbReference type="CDD" id="cd09071">
    <property type="entry name" value="FAR_C"/>
    <property type="match status" value="1"/>
</dbReference>
<dbReference type="InterPro" id="IPR029039">
    <property type="entry name" value="Flavoprotein-like_sf"/>
</dbReference>
<keyword evidence="9" id="KW-1185">Reference proteome</keyword>
<dbReference type="InterPro" id="IPR013120">
    <property type="entry name" value="FAR_NAD-bd"/>
</dbReference>
<dbReference type="CDD" id="cd05236">
    <property type="entry name" value="FAR-N_SDR_e"/>
    <property type="match status" value="1"/>
</dbReference>
<keyword evidence="4" id="KW-1133">Transmembrane helix</keyword>
<dbReference type="Pfam" id="PF07993">
    <property type="entry name" value="NAD_binding_4"/>
    <property type="match status" value="1"/>
</dbReference>
<dbReference type="EMBL" id="JAGKQM010000011">
    <property type="protein sequence ID" value="KAH0900868.1"/>
    <property type="molecule type" value="Genomic_DNA"/>
</dbReference>
<dbReference type="Proteomes" id="UP000824890">
    <property type="component" value="Unassembled WGS sequence"/>
</dbReference>
<comment type="catalytic activity">
    <reaction evidence="4">
        <text>a long-chain fatty acyl-CoA + 2 NADPH + 2 H(+) = a long-chain primary fatty alcohol + 2 NADP(+) + CoA</text>
        <dbReference type="Rhea" id="RHEA:52716"/>
        <dbReference type="ChEBI" id="CHEBI:15378"/>
        <dbReference type="ChEBI" id="CHEBI:57287"/>
        <dbReference type="ChEBI" id="CHEBI:57783"/>
        <dbReference type="ChEBI" id="CHEBI:58349"/>
        <dbReference type="ChEBI" id="CHEBI:77396"/>
        <dbReference type="ChEBI" id="CHEBI:83139"/>
        <dbReference type="EC" id="1.2.1.84"/>
    </reaction>
</comment>
<dbReference type="Pfam" id="PF03015">
    <property type="entry name" value="Sterile"/>
    <property type="match status" value="1"/>
</dbReference>
<dbReference type="EC" id="1.2.1.84" evidence="4"/>
<keyword evidence="4" id="KW-0560">Oxidoreductase</keyword>
<protein>
    <recommendedName>
        <fullName evidence="4">Fatty acyl-CoA reductase</fullName>
        <ecNumber evidence="4">1.2.1.84</ecNumber>
    </recommendedName>
</protein>
<feature type="region of interest" description="Disordered" evidence="5">
    <location>
        <begin position="708"/>
        <end position="727"/>
    </location>
</feature>
<feature type="transmembrane region" description="Helical" evidence="4">
    <location>
        <begin position="650"/>
        <end position="669"/>
    </location>
</feature>
<comment type="similarity">
    <text evidence="1 4">Belongs to the fatty acyl-CoA reductase family.</text>
</comment>
<evidence type="ECO:0000256" key="2">
    <source>
        <dbReference type="ARBA" id="ARBA00022516"/>
    </source>
</evidence>
<evidence type="ECO:0000259" key="7">
    <source>
        <dbReference type="Pfam" id="PF07993"/>
    </source>
</evidence>
<feature type="domain" description="Fatty acyl-CoA reductase C-terminal" evidence="6">
    <location>
        <begin position="386"/>
        <end position="480"/>
    </location>
</feature>
<dbReference type="Gene3D" id="3.40.50.720">
    <property type="entry name" value="NAD(P)-binding Rossmann-like Domain"/>
    <property type="match status" value="1"/>
</dbReference>
<keyword evidence="2 4" id="KW-0444">Lipid biosynthesis</keyword>
<evidence type="ECO:0000256" key="4">
    <source>
        <dbReference type="RuleBase" id="RU363097"/>
    </source>
</evidence>
<reference evidence="8 9" key="1">
    <citation type="submission" date="2021-05" db="EMBL/GenBank/DDBJ databases">
        <title>Genome Assembly of Synthetic Allotetraploid Brassica napus Reveals Homoeologous Exchanges between Subgenomes.</title>
        <authorList>
            <person name="Davis J.T."/>
        </authorList>
    </citation>
    <scope>NUCLEOTIDE SEQUENCE [LARGE SCALE GENOMIC DNA]</scope>
    <source>
        <strain evidence="9">cv. Da-Ae</strain>
        <tissue evidence="8">Seedling</tissue>
    </source>
</reference>
<gene>
    <name evidence="8" type="ORF">HID58_040371</name>
</gene>
<dbReference type="PANTHER" id="PTHR11011:SF99">
    <property type="entry name" value="FATTY ACYL-COA REDUCTASE 3"/>
    <property type="match status" value="1"/>
</dbReference>
<organism evidence="8 9">
    <name type="scientific">Brassica napus</name>
    <name type="common">Rape</name>
    <dbReference type="NCBI Taxonomy" id="3708"/>
    <lineage>
        <taxon>Eukaryota</taxon>
        <taxon>Viridiplantae</taxon>
        <taxon>Streptophyta</taxon>
        <taxon>Embryophyta</taxon>
        <taxon>Tracheophyta</taxon>
        <taxon>Spermatophyta</taxon>
        <taxon>Magnoliopsida</taxon>
        <taxon>eudicotyledons</taxon>
        <taxon>Gunneridae</taxon>
        <taxon>Pentapetalae</taxon>
        <taxon>rosids</taxon>
        <taxon>malvids</taxon>
        <taxon>Brassicales</taxon>
        <taxon>Brassicaceae</taxon>
        <taxon>Brassiceae</taxon>
        <taxon>Brassica</taxon>
    </lineage>
</organism>
<name>A0ABQ8B822_BRANA</name>
<dbReference type="Gene3D" id="3.40.50.360">
    <property type="match status" value="1"/>
</dbReference>
<dbReference type="InterPro" id="IPR036291">
    <property type="entry name" value="NAD(P)-bd_dom_sf"/>
</dbReference>
<dbReference type="InterPro" id="IPR026055">
    <property type="entry name" value="FAR"/>
</dbReference>
<evidence type="ECO:0000256" key="3">
    <source>
        <dbReference type="ARBA" id="ARBA00023098"/>
    </source>
</evidence>
<keyword evidence="4" id="KW-0472">Membrane</keyword>
<dbReference type="InterPro" id="IPR033640">
    <property type="entry name" value="FAR_C"/>
</dbReference>
<evidence type="ECO:0000256" key="5">
    <source>
        <dbReference type="SAM" id="MobiDB-lite"/>
    </source>
</evidence>
<feature type="transmembrane region" description="Helical" evidence="4">
    <location>
        <begin position="383"/>
        <end position="404"/>
    </location>
</feature>
<evidence type="ECO:0000256" key="1">
    <source>
        <dbReference type="ARBA" id="ARBA00005928"/>
    </source>
</evidence>
<dbReference type="PANTHER" id="PTHR11011">
    <property type="entry name" value="MALE STERILITY PROTEIN 2-RELATED"/>
    <property type="match status" value="1"/>
</dbReference>
<keyword evidence="3 4" id="KW-0443">Lipid metabolism</keyword>
<evidence type="ECO:0000259" key="6">
    <source>
        <dbReference type="Pfam" id="PF03015"/>
    </source>
</evidence>
<feature type="transmembrane region" description="Helical" evidence="4">
    <location>
        <begin position="612"/>
        <end position="638"/>
    </location>
</feature>
<comment type="caution">
    <text evidence="8">The sequence shown here is derived from an EMBL/GenBank/DDBJ whole genome shotgun (WGS) entry which is preliminary data.</text>
</comment>
<accession>A0ABQ8B822</accession>
<sequence>MMSKQDCVYLRIQYKMRLIFIFVEKILRVAPNVKKLYLLLRASTEKSATQRFKDEILGKDLYRVLKEKYGPNLNQLTSEKVTVVSGDISLEDLGLQDTDLEHEMIHQVDAIVNLAATTKFDERYDIALGINTLGVLNVLNFAKRCAKINIFVQVSTAYVCGEKSGLIMETPYRMGETLNGTTGLDINHEKKLVEEKLDQLRVTEASPETITQTMKDMGLTRARTYGWPNTYVFTKAMGEMIVGAKRGNLPLVLIRPSIITSTIKEPFPGWTEGIRTIDTLGVGYGKGRLTCFLGDLNAVSDVMPADMVVNSMLVSMAVQAGKQKETIYHVGSSLRNPLKNEKLPEIAYHCFTTKPWTNKEGKVVRVKNIEILSSMASFHRYMAIHYLIPLKGLALLNIVLCKLLDKSLKDFHRKINFAFRLVELYQPYLFFNGVFDDTNTEKLQGIVLKTEAETEMFCFDPTVINWDDYFVDIHVPGLVKETKAERSGLMRSVTNDAIFRTNLIAFISRSPLNQNSISTLPHPPHSQIPNLLHQNQNPRSSFFPFRFPATPRFHQRWNRKIRPEYGFDDEEDEDDHEEEEEEEDRSLDLLLRFVENVFRKVSKRARRAVRSILPVSISTKLVGFSVNGVLILAFLWILKAFLEVACTLGTIVFTSILLIRGLWAGVAYVQESRNNRINELADDPRAWNGLWKEQTVAGKPAGFFVSTGTQGGGQETTANHTAGASRDANRPHRLHIWSRNVQNGLDPWRLTLWSRCVRW</sequence>
<evidence type="ECO:0000313" key="8">
    <source>
        <dbReference type="EMBL" id="KAH0900868.1"/>
    </source>
</evidence>
<keyword evidence="4" id="KW-0521">NADP</keyword>